<evidence type="ECO:0000313" key="1">
    <source>
        <dbReference type="EMBL" id="KAK7362960.1"/>
    </source>
</evidence>
<protein>
    <submittedName>
        <fullName evidence="1">Uncharacterized protein</fullName>
    </submittedName>
</protein>
<dbReference type="AlphaFoldDB" id="A0AAN9R5B5"/>
<evidence type="ECO:0000313" key="2">
    <source>
        <dbReference type="Proteomes" id="UP001367508"/>
    </source>
</evidence>
<reference evidence="1 2" key="1">
    <citation type="submission" date="2024-01" db="EMBL/GenBank/DDBJ databases">
        <title>The genomes of 5 underutilized Papilionoideae crops provide insights into root nodulation and disease resistanc.</title>
        <authorList>
            <person name="Jiang F."/>
        </authorList>
    </citation>
    <scope>NUCLEOTIDE SEQUENCE [LARGE SCALE GENOMIC DNA]</scope>
    <source>
        <strain evidence="1">LVBAO_FW01</strain>
        <tissue evidence="1">Leaves</tissue>
    </source>
</reference>
<dbReference type="Proteomes" id="UP001367508">
    <property type="component" value="Unassembled WGS sequence"/>
</dbReference>
<organism evidence="1 2">
    <name type="scientific">Canavalia gladiata</name>
    <name type="common">Sword bean</name>
    <name type="synonym">Dolichos gladiatus</name>
    <dbReference type="NCBI Taxonomy" id="3824"/>
    <lineage>
        <taxon>Eukaryota</taxon>
        <taxon>Viridiplantae</taxon>
        <taxon>Streptophyta</taxon>
        <taxon>Embryophyta</taxon>
        <taxon>Tracheophyta</taxon>
        <taxon>Spermatophyta</taxon>
        <taxon>Magnoliopsida</taxon>
        <taxon>eudicotyledons</taxon>
        <taxon>Gunneridae</taxon>
        <taxon>Pentapetalae</taxon>
        <taxon>rosids</taxon>
        <taxon>fabids</taxon>
        <taxon>Fabales</taxon>
        <taxon>Fabaceae</taxon>
        <taxon>Papilionoideae</taxon>
        <taxon>50 kb inversion clade</taxon>
        <taxon>NPAAA clade</taxon>
        <taxon>indigoferoid/millettioid clade</taxon>
        <taxon>Phaseoleae</taxon>
        <taxon>Canavalia</taxon>
    </lineage>
</organism>
<name>A0AAN9R5B5_CANGL</name>
<keyword evidence="2" id="KW-1185">Reference proteome</keyword>
<gene>
    <name evidence="1" type="ORF">VNO77_05085</name>
</gene>
<comment type="caution">
    <text evidence="1">The sequence shown here is derived from an EMBL/GenBank/DDBJ whole genome shotgun (WGS) entry which is preliminary data.</text>
</comment>
<sequence length="87" mass="9900">MAEVESFSTLELLPLLSSFNFCHELLQLLVDRGISFTRLCPWAQQCEFGKGLLSLDIDGIDRTIAFLDHLVAPWHWFDSEAAKSFVL</sequence>
<dbReference type="EMBL" id="JAYMYQ010000001">
    <property type="protein sequence ID" value="KAK7362960.1"/>
    <property type="molecule type" value="Genomic_DNA"/>
</dbReference>
<proteinExistence type="predicted"/>
<accession>A0AAN9R5B5</accession>